<accession>A0AAD9HDA7</accession>
<evidence type="ECO:0000256" key="1">
    <source>
        <dbReference type="SAM" id="Phobius"/>
    </source>
</evidence>
<feature type="transmembrane region" description="Helical" evidence="1">
    <location>
        <begin position="71"/>
        <end position="94"/>
    </location>
</feature>
<keyword evidence="1" id="KW-0472">Membrane</keyword>
<dbReference type="AlphaFoldDB" id="A0AAD9HDA7"/>
<reference evidence="2" key="1">
    <citation type="submission" date="2021-06" db="EMBL/GenBank/DDBJ databases">
        <title>Comparative genomics, transcriptomics and evolutionary studies reveal genomic signatures of adaptation to plant cell wall in hemibiotrophic fungi.</title>
        <authorList>
            <consortium name="DOE Joint Genome Institute"/>
            <person name="Baroncelli R."/>
            <person name="Diaz J.F."/>
            <person name="Benocci T."/>
            <person name="Peng M."/>
            <person name="Battaglia E."/>
            <person name="Haridas S."/>
            <person name="Andreopoulos W."/>
            <person name="Labutti K."/>
            <person name="Pangilinan J."/>
            <person name="Floch G.L."/>
            <person name="Makela M.R."/>
            <person name="Henrissat B."/>
            <person name="Grigoriev I.V."/>
            <person name="Crouch J.A."/>
            <person name="De Vries R.P."/>
            <person name="Sukno S.A."/>
            <person name="Thon M.R."/>
        </authorList>
    </citation>
    <scope>NUCLEOTIDE SEQUENCE</scope>
    <source>
        <strain evidence="2">MAFF235873</strain>
    </source>
</reference>
<dbReference type="EMBL" id="MU842908">
    <property type="protein sequence ID" value="KAK2026770.1"/>
    <property type="molecule type" value="Genomic_DNA"/>
</dbReference>
<organism evidence="2 3">
    <name type="scientific">Colletotrichum zoysiae</name>
    <dbReference type="NCBI Taxonomy" id="1216348"/>
    <lineage>
        <taxon>Eukaryota</taxon>
        <taxon>Fungi</taxon>
        <taxon>Dikarya</taxon>
        <taxon>Ascomycota</taxon>
        <taxon>Pezizomycotina</taxon>
        <taxon>Sordariomycetes</taxon>
        <taxon>Hypocreomycetidae</taxon>
        <taxon>Glomerellales</taxon>
        <taxon>Glomerellaceae</taxon>
        <taxon>Colletotrichum</taxon>
        <taxon>Colletotrichum graminicola species complex</taxon>
    </lineage>
</organism>
<evidence type="ECO:0008006" key="4">
    <source>
        <dbReference type="Google" id="ProtNLM"/>
    </source>
</evidence>
<evidence type="ECO:0000313" key="3">
    <source>
        <dbReference type="Proteomes" id="UP001232148"/>
    </source>
</evidence>
<keyword evidence="3" id="KW-1185">Reference proteome</keyword>
<proteinExistence type="predicted"/>
<sequence>MGRDGTPNVRRCRLRERICLEMSTDRQPRALTQCLEADEVRQRARVEWEDERQGSETEREREREREKRRTYLGTAAYACAVCVYLIVCATVRAMPGSSFGLPWVVKSSRSRERFGIVGCRGVVVVVVVSVCRSVCLVWSGQVWSGLAWQWGAHWADWAGWLVEGKEC</sequence>
<keyword evidence="1" id="KW-0812">Transmembrane</keyword>
<gene>
    <name evidence="2" type="ORF">LX32DRAFT_12726</name>
</gene>
<name>A0AAD9HDA7_9PEZI</name>
<protein>
    <recommendedName>
        <fullName evidence="4">Transmembrane protein</fullName>
    </recommendedName>
</protein>
<feature type="transmembrane region" description="Helical" evidence="1">
    <location>
        <begin position="114"/>
        <end position="138"/>
    </location>
</feature>
<keyword evidence="1" id="KW-1133">Transmembrane helix</keyword>
<comment type="caution">
    <text evidence="2">The sequence shown here is derived from an EMBL/GenBank/DDBJ whole genome shotgun (WGS) entry which is preliminary data.</text>
</comment>
<dbReference type="Proteomes" id="UP001232148">
    <property type="component" value="Unassembled WGS sequence"/>
</dbReference>
<evidence type="ECO:0000313" key="2">
    <source>
        <dbReference type="EMBL" id="KAK2026770.1"/>
    </source>
</evidence>